<proteinExistence type="predicted"/>
<accession>A0A0F9DSJ9</accession>
<name>A0A0F9DSJ9_9ZZZZ</name>
<protein>
    <submittedName>
        <fullName evidence="2">Uncharacterized protein</fullName>
    </submittedName>
</protein>
<feature type="coiled-coil region" evidence="1">
    <location>
        <begin position="19"/>
        <end position="46"/>
    </location>
</feature>
<evidence type="ECO:0000313" key="2">
    <source>
        <dbReference type="EMBL" id="KKL64719.1"/>
    </source>
</evidence>
<sequence>MESNKTTHADYEYDLNSKYGQLKRQHKKITAQLQQQRERVEKLETALNTIWIDPMTIKLAQEIAGNALAVDDCLVKAALKELEATDA</sequence>
<evidence type="ECO:0000256" key="1">
    <source>
        <dbReference type="SAM" id="Coils"/>
    </source>
</evidence>
<organism evidence="2">
    <name type="scientific">marine sediment metagenome</name>
    <dbReference type="NCBI Taxonomy" id="412755"/>
    <lineage>
        <taxon>unclassified sequences</taxon>
        <taxon>metagenomes</taxon>
        <taxon>ecological metagenomes</taxon>
    </lineage>
</organism>
<gene>
    <name evidence="2" type="ORF">LCGC14_2162180</name>
</gene>
<comment type="caution">
    <text evidence="2">The sequence shown here is derived from an EMBL/GenBank/DDBJ whole genome shotgun (WGS) entry which is preliminary data.</text>
</comment>
<dbReference type="EMBL" id="LAZR01027759">
    <property type="protein sequence ID" value="KKL64719.1"/>
    <property type="molecule type" value="Genomic_DNA"/>
</dbReference>
<keyword evidence="1" id="KW-0175">Coiled coil</keyword>
<dbReference type="AlphaFoldDB" id="A0A0F9DSJ9"/>
<reference evidence="2" key="1">
    <citation type="journal article" date="2015" name="Nature">
        <title>Complex archaea that bridge the gap between prokaryotes and eukaryotes.</title>
        <authorList>
            <person name="Spang A."/>
            <person name="Saw J.H."/>
            <person name="Jorgensen S.L."/>
            <person name="Zaremba-Niedzwiedzka K."/>
            <person name="Martijn J."/>
            <person name="Lind A.E."/>
            <person name="van Eijk R."/>
            <person name="Schleper C."/>
            <person name="Guy L."/>
            <person name="Ettema T.J."/>
        </authorList>
    </citation>
    <scope>NUCLEOTIDE SEQUENCE</scope>
</reference>